<dbReference type="EMBL" id="JAYRBN010000110">
    <property type="protein sequence ID" value="KAL2725918.1"/>
    <property type="molecule type" value="Genomic_DNA"/>
</dbReference>
<organism evidence="1 2">
    <name type="scientific">Vespula maculifrons</name>
    <name type="common">Eastern yellow jacket</name>
    <name type="synonym">Wasp</name>
    <dbReference type="NCBI Taxonomy" id="7453"/>
    <lineage>
        <taxon>Eukaryota</taxon>
        <taxon>Metazoa</taxon>
        <taxon>Ecdysozoa</taxon>
        <taxon>Arthropoda</taxon>
        <taxon>Hexapoda</taxon>
        <taxon>Insecta</taxon>
        <taxon>Pterygota</taxon>
        <taxon>Neoptera</taxon>
        <taxon>Endopterygota</taxon>
        <taxon>Hymenoptera</taxon>
        <taxon>Apocrita</taxon>
        <taxon>Aculeata</taxon>
        <taxon>Vespoidea</taxon>
        <taxon>Vespidae</taxon>
        <taxon>Vespinae</taxon>
        <taxon>Vespula</taxon>
    </lineage>
</organism>
<dbReference type="Proteomes" id="UP001607303">
    <property type="component" value="Unassembled WGS sequence"/>
</dbReference>
<accession>A0ABD2AZ82</accession>
<evidence type="ECO:0000313" key="2">
    <source>
        <dbReference type="Proteomes" id="UP001607303"/>
    </source>
</evidence>
<name>A0ABD2AZ82_VESMC</name>
<evidence type="ECO:0000313" key="1">
    <source>
        <dbReference type="EMBL" id="KAL2725918.1"/>
    </source>
</evidence>
<comment type="caution">
    <text evidence="1">The sequence shown here is derived from an EMBL/GenBank/DDBJ whole genome shotgun (WGS) entry which is preliminary data.</text>
</comment>
<gene>
    <name evidence="1" type="ORF">V1477_018356</name>
</gene>
<sequence>MRFTEITKSFRQTGSCSYDSGERRDRRFTVGNGGQSKVTNIPKAAFGALPLMIETCLCQIERASLENDLRNGKSIASRKIPSSWWPPGGENARDGLGRRSLKNVLAQRYKWERSVLADRGKNGTSLFTERSSTYLPTWMSNAVEDYAKEFHNICRLKFSHNTRQVGQPSNRIKRKVRTARHASPWAKGQRANTFVITDVDLTGRTTGRPYKRVLWISGTVSADRPYVRARGTPDA</sequence>
<dbReference type="AlphaFoldDB" id="A0ABD2AZ82"/>
<reference evidence="1 2" key="1">
    <citation type="journal article" date="2024" name="Ann. Entomol. Soc. Am.">
        <title>Genomic analyses of the southern and eastern yellowjacket wasps (Hymenoptera: Vespidae) reveal evolutionary signatures of social life.</title>
        <authorList>
            <person name="Catto M.A."/>
            <person name="Caine P.B."/>
            <person name="Orr S.E."/>
            <person name="Hunt B.G."/>
            <person name="Goodisman M.A.D."/>
        </authorList>
    </citation>
    <scope>NUCLEOTIDE SEQUENCE [LARGE SCALE GENOMIC DNA]</scope>
    <source>
        <strain evidence="1">232</strain>
        <tissue evidence="1">Head and thorax</tissue>
    </source>
</reference>
<proteinExistence type="predicted"/>
<keyword evidence="2" id="KW-1185">Reference proteome</keyword>
<protein>
    <submittedName>
        <fullName evidence="1">Uncharacterized protein</fullName>
    </submittedName>
</protein>